<sequence>MPDHFLFRTPKSKFEHSSCSGIVPSELQPNQRFPNTCLSGSTYTHNDSVLSGSESAEKTRLAALVDNTYSFPAISVAPMHPASISLALSGLHRDLWESLLSVNLVLFTAMQSTFTFLGTRICDKLEPYGIMWTSVNPFAHANAGKPNLVGAVLGAAIVKNTLTNAGFPDVGAAFIESATTRSIGAEPLSVLSSVKTTNCASHSHQLSRIVSYAHVARPPPPIHAAKVGPVQPVSSQHCKKINAPGEESFQNAVFAMMSTIADQCSHLIKKATKEDQEEYKHPHDGLLQASDVVREDGIRNPEHLDDHGKKCLLVVKIGASTGTTVGRVNVLESFTTRWLATSWKN</sequence>
<name>A0A0D7B3F5_9AGAR</name>
<dbReference type="AlphaFoldDB" id="A0A0D7B3F5"/>
<accession>A0A0D7B3F5</accession>
<dbReference type="EMBL" id="KN880622">
    <property type="protein sequence ID" value="KIY64710.1"/>
    <property type="molecule type" value="Genomic_DNA"/>
</dbReference>
<protein>
    <submittedName>
        <fullName evidence="1">Uncharacterized protein</fullName>
    </submittedName>
</protein>
<dbReference type="OrthoDB" id="5424209at2759"/>
<proteinExistence type="predicted"/>
<keyword evidence="2" id="KW-1185">Reference proteome</keyword>
<dbReference type="Proteomes" id="UP000054007">
    <property type="component" value="Unassembled WGS sequence"/>
</dbReference>
<organism evidence="1 2">
    <name type="scientific">Cylindrobasidium torrendii FP15055 ss-10</name>
    <dbReference type="NCBI Taxonomy" id="1314674"/>
    <lineage>
        <taxon>Eukaryota</taxon>
        <taxon>Fungi</taxon>
        <taxon>Dikarya</taxon>
        <taxon>Basidiomycota</taxon>
        <taxon>Agaricomycotina</taxon>
        <taxon>Agaricomycetes</taxon>
        <taxon>Agaricomycetidae</taxon>
        <taxon>Agaricales</taxon>
        <taxon>Marasmiineae</taxon>
        <taxon>Physalacriaceae</taxon>
        <taxon>Cylindrobasidium</taxon>
    </lineage>
</organism>
<gene>
    <name evidence="1" type="ORF">CYLTODRAFT_413123</name>
</gene>
<reference evidence="1 2" key="1">
    <citation type="journal article" date="2015" name="Fungal Genet. Biol.">
        <title>Evolution of novel wood decay mechanisms in Agaricales revealed by the genome sequences of Fistulina hepatica and Cylindrobasidium torrendii.</title>
        <authorList>
            <person name="Floudas D."/>
            <person name="Held B.W."/>
            <person name="Riley R."/>
            <person name="Nagy L.G."/>
            <person name="Koehler G."/>
            <person name="Ransdell A.S."/>
            <person name="Younus H."/>
            <person name="Chow J."/>
            <person name="Chiniquy J."/>
            <person name="Lipzen A."/>
            <person name="Tritt A."/>
            <person name="Sun H."/>
            <person name="Haridas S."/>
            <person name="LaButti K."/>
            <person name="Ohm R.A."/>
            <person name="Kues U."/>
            <person name="Blanchette R.A."/>
            <person name="Grigoriev I.V."/>
            <person name="Minto R.E."/>
            <person name="Hibbett D.S."/>
        </authorList>
    </citation>
    <scope>NUCLEOTIDE SEQUENCE [LARGE SCALE GENOMIC DNA]</scope>
    <source>
        <strain evidence="1 2">FP15055 ss-10</strain>
    </source>
</reference>
<evidence type="ECO:0000313" key="1">
    <source>
        <dbReference type="EMBL" id="KIY64710.1"/>
    </source>
</evidence>
<evidence type="ECO:0000313" key="2">
    <source>
        <dbReference type="Proteomes" id="UP000054007"/>
    </source>
</evidence>